<name>A0ABV7P6Y9_9PSEU</name>
<proteinExistence type="predicted"/>
<sequence length="401" mass="43316">MLSHEEQLARLAEITPAAIGTAVVAGDPCFDRMLRSEHLRDRYRAKLGLTSGQQLVTIASTWYKRSLMGTWPSLFREVLACLPSDEYRVAAVVHPNIWHGHGPWQVHTWLADCVRAGLLLVPPEEGWQAALIASDLVLGDHGATSCYAAGLLRPVLLAAFPDEDVATGSAAELLGSVAPRLHRHAPLRAQVEEALGRDTEGLRVIREALTSCPGQAAARLRTLFYRHLRLPEPHGAALVPIIPVDALVAEARPAPSADHVRCSLEEAGSANLVRYPAEVISDRSPHDDTILVVHEDHPQRDLLDNAEVIIVEPGDPLARTEALLDDALRQYPGATLTVATGAPLVVRARDEGLVLLACADPVVVGALVHEWLLTGKPLSDLPPSWHVVAGPARFDIRTVSA</sequence>
<evidence type="ECO:0000313" key="1">
    <source>
        <dbReference type="EMBL" id="MFC3453820.1"/>
    </source>
</evidence>
<comment type="caution">
    <text evidence="1">The sequence shown here is derived from an EMBL/GenBank/DDBJ whole genome shotgun (WGS) entry which is preliminary data.</text>
</comment>
<dbReference type="RefSeq" id="WP_378242781.1">
    <property type="nucleotide sequence ID" value="NZ_JBHRWK010000056.1"/>
</dbReference>
<organism evidence="1 2">
    <name type="scientific">Amycolatopsis speibonae</name>
    <dbReference type="NCBI Taxonomy" id="1450224"/>
    <lineage>
        <taxon>Bacteria</taxon>
        <taxon>Bacillati</taxon>
        <taxon>Actinomycetota</taxon>
        <taxon>Actinomycetes</taxon>
        <taxon>Pseudonocardiales</taxon>
        <taxon>Pseudonocardiaceae</taxon>
        <taxon>Amycolatopsis</taxon>
    </lineage>
</organism>
<evidence type="ECO:0000313" key="2">
    <source>
        <dbReference type="Proteomes" id="UP001595645"/>
    </source>
</evidence>
<reference evidence="2" key="1">
    <citation type="journal article" date="2019" name="Int. J. Syst. Evol. Microbiol.">
        <title>The Global Catalogue of Microorganisms (GCM) 10K type strain sequencing project: providing services to taxonomists for standard genome sequencing and annotation.</title>
        <authorList>
            <consortium name="The Broad Institute Genomics Platform"/>
            <consortium name="The Broad Institute Genome Sequencing Center for Infectious Disease"/>
            <person name="Wu L."/>
            <person name="Ma J."/>
        </authorList>
    </citation>
    <scope>NUCLEOTIDE SEQUENCE [LARGE SCALE GENOMIC DNA]</scope>
    <source>
        <strain evidence="2">CGMCC 4.7676</strain>
    </source>
</reference>
<accession>A0ABV7P6Y9</accession>
<gene>
    <name evidence="1" type="ORF">ACFOSH_30665</name>
</gene>
<keyword evidence="2" id="KW-1185">Reference proteome</keyword>
<protein>
    <submittedName>
        <fullName evidence="1">Uncharacterized protein</fullName>
    </submittedName>
</protein>
<dbReference type="EMBL" id="JBHRWK010000056">
    <property type="protein sequence ID" value="MFC3453820.1"/>
    <property type="molecule type" value="Genomic_DNA"/>
</dbReference>
<dbReference type="Proteomes" id="UP001595645">
    <property type="component" value="Unassembled WGS sequence"/>
</dbReference>